<sequence>MRRPGVEDEVRLSLQVLGGTAKAPGCAP</sequence>
<reference evidence="1" key="1">
    <citation type="submission" date="2014-09" db="EMBL/GenBank/DDBJ databases">
        <authorList>
            <person name="Magalhaes I.L.F."/>
            <person name="Oliveira U."/>
            <person name="Santos F.R."/>
            <person name="Vidigal T.H.D.A."/>
            <person name="Brescovit A.D."/>
            <person name="Santos A.J."/>
        </authorList>
    </citation>
    <scope>NUCLEOTIDE SEQUENCE</scope>
    <source>
        <tissue evidence="1">Shoot tissue taken approximately 20 cm above the soil surface</tissue>
    </source>
</reference>
<protein>
    <submittedName>
        <fullName evidence="1">Uncharacterized protein</fullName>
    </submittedName>
</protein>
<dbReference type="AlphaFoldDB" id="A0A0A8YD34"/>
<accession>A0A0A8YD34</accession>
<evidence type="ECO:0000313" key="1">
    <source>
        <dbReference type="EMBL" id="JAD24001.1"/>
    </source>
</evidence>
<proteinExistence type="predicted"/>
<reference evidence="1" key="2">
    <citation type="journal article" date="2015" name="Data Brief">
        <title>Shoot transcriptome of the giant reed, Arundo donax.</title>
        <authorList>
            <person name="Barrero R.A."/>
            <person name="Guerrero F.D."/>
            <person name="Moolhuijzen P."/>
            <person name="Goolsby J.A."/>
            <person name="Tidwell J."/>
            <person name="Bellgard S.E."/>
            <person name="Bellgard M.I."/>
        </authorList>
    </citation>
    <scope>NUCLEOTIDE SEQUENCE</scope>
    <source>
        <tissue evidence="1">Shoot tissue taken approximately 20 cm above the soil surface</tissue>
    </source>
</reference>
<dbReference type="EMBL" id="GBRH01273894">
    <property type="protein sequence ID" value="JAD24001.1"/>
    <property type="molecule type" value="Transcribed_RNA"/>
</dbReference>
<organism evidence="1">
    <name type="scientific">Arundo donax</name>
    <name type="common">Giant reed</name>
    <name type="synonym">Donax arundinaceus</name>
    <dbReference type="NCBI Taxonomy" id="35708"/>
    <lineage>
        <taxon>Eukaryota</taxon>
        <taxon>Viridiplantae</taxon>
        <taxon>Streptophyta</taxon>
        <taxon>Embryophyta</taxon>
        <taxon>Tracheophyta</taxon>
        <taxon>Spermatophyta</taxon>
        <taxon>Magnoliopsida</taxon>
        <taxon>Liliopsida</taxon>
        <taxon>Poales</taxon>
        <taxon>Poaceae</taxon>
        <taxon>PACMAD clade</taxon>
        <taxon>Arundinoideae</taxon>
        <taxon>Arundineae</taxon>
        <taxon>Arundo</taxon>
    </lineage>
</organism>
<name>A0A0A8YD34_ARUDO</name>